<gene>
    <name evidence="8" type="primary">RNF141</name>
    <name evidence="8" type="ORF">AK812_SmicGene34577</name>
</gene>
<dbReference type="Pfam" id="PF13639">
    <property type="entry name" value="zf-RING_2"/>
    <property type="match status" value="1"/>
</dbReference>
<keyword evidence="1" id="KW-0479">Metal-binding</keyword>
<keyword evidence="2 4" id="KW-0863">Zinc-finger</keyword>
<keyword evidence="6" id="KW-0472">Membrane</keyword>
<comment type="caution">
    <text evidence="8">The sequence shown here is derived from an EMBL/GenBank/DDBJ whole genome shotgun (WGS) entry which is preliminary data.</text>
</comment>
<dbReference type="AlphaFoldDB" id="A0A1Q9CNR0"/>
<feature type="region of interest" description="Disordered" evidence="5">
    <location>
        <begin position="1"/>
        <end position="35"/>
    </location>
</feature>
<dbReference type="InterPro" id="IPR047126">
    <property type="entry name" value="RNF141-like"/>
</dbReference>
<proteinExistence type="predicted"/>
<organism evidence="8 9">
    <name type="scientific">Symbiodinium microadriaticum</name>
    <name type="common">Dinoflagellate</name>
    <name type="synonym">Zooxanthella microadriatica</name>
    <dbReference type="NCBI Taxonomy" id="2951"/>
    <lineage>
        <taxon>Eukaryota</taxon>
        <taxon>Sar</taxon>
        <taxon>Alveolata</taxon>
        <taxon>Dinophyceae</taxon>
        <taxon>Suessiales</taxon>
        <taxon>Symbiodiniaceae</taxon>
        <taxon>Symbiodinium</taxon>
    </lineage>
</organism>
<keyword evidence="6" id="KW-1133">Transmembrane helix</keyword>
<protein>
    <submittedName>
        <fullName evidence="8">RING finger protein 141</fullName>
    </submittedName>
</protein>
<feature type="transmembrane region" description="Helical" evidence="6">
    <location>
        <begin position="66"/>
        <end position="86"/>
    </location>
</feature>
<evidence type="ECO:0000256" key="6">
    <source>
        <dbReference type="SAM" id="Phobius"/>
    </source>
</evidence>
<evidence type="ECO:0000259" key="7">
    <source>
        <dbReference type="PROSITE" id="PS50089"/>
    </source>
</evidence>
<sequence>MAWPFRSRWSGREVEDVEQGQSTRSNEQSLSSREGSSGPAQILAAKLMLLLAATFLLVSPALKSDWAVYVLPYAAFQLLLLTILLIKGVCTETPQNKGRCVEFRIWAQLPVGEGTEGLTAEAGPAGPEFFVHRIRRGKKSSDCKTVIERTGVSSAKMDCACTRPRLGPCCICMEDPDVASALLPCGHTFCEPCIAQWSMSGSDYSSKCPVCRADFGASTPDGADS</sequence>
<dbReference type="SUPFAM" id="SSF57850">
    <property type="entry name" value="RING/U-box"/>
    <property type="match status" value="1"/>
</dbReference>
<feature type="domain" description="RING-type" evidence="7">
    <location>
        <begin position="169"/>
        <end position="212"/>
    </location>
</feature>
<dbReference type="Proteomes" id="UP000186817">
    <property type="component" value="Unassembled WGS sequence"/>
</dbReference>
<dbReference type="PANTHER" id="PTHR12109">
    <property type="entry name" value="RING FINGER PROTEIN 141-RELATED"/>
    <property type="match status" value="1"/>
</dbReference>
<dbReference type="PROSITE" id="PS00518">
    <property type="entry name" value="ZF_RING_1"/>
    <property type="match status" value="1"/>
</dbReference>
<name>A0A1Q9CNR0_SYMMI</name>
<evidence type="ECO:0000256" key="1">
    <source>
        <dbReference type="ARBA" id="ARBA00022723"/>
    </source>
</evidence>
<dbReference type="GO" id="GO:0008270">
    <property type="term" value="F:zinc ion binding"/>
    <property type="evidence" value="ECO:0007669"/>
    <property type="project" value="UniProtKB-KW"/>
</dbReference>
<keyword evidence="6" id="KW-0812">Transmembrane</keyword>
<accession>A0A1Q9CNR0</accession>
<dbReference type="SMART" id="SM00184">
    <property type="entry name" value="RING"/>
    <property type="match status" value="1"/>
</dbReference>
<keyword evidence="9" id="KW-1185">Reference proteome</keyword>
<keyword evidence="3" id="KW-0862">Zinc</keyword>
<evidence type="ECO:0000313" key="9">
    <source>
        <dbReference type="Proteomes" id="UP000186817"/>
    </source>
</evidence>
<dbReference type="EMBL" id="LSRX01001034">
    <property type="protein sequence ID" value="OLP84535.1"/>
    <property type="molecule type" value="Genomic_DNA"/>
</dbReference>
<dbReference type="PROSITE" id="PS50089">
    <property type="entry name" value="ZF_RING_2"/>
    <property type="match status" value="1"/>
</dbReference>
<dbReference type="InterPro" id="IPR013083">
    <property type="entry name" value="Znf_RING/FYVE/PHD"/>
</dbReference>
<evidence type="ECO:0000256" key="2">
    <source>
        <dbReference type="ARBA" id="ARBA00022771"/>
    </source>
</evidence>
<dbReference type="Gene3D" id="3.30.40.10">
    <property type="entry name" value="Zinc/RING finger domain, C3HC4 (zinc finger)"/>
    <property type="match status" value="1"/>
</dbReference>
<dbReference type="InterPro" id="IPR001841">
    <property type="entry name" value="Znf_RING"/>
</dbReference>
<evidence type="ECO:0000256" key="5">
    <source>
        <dbReference type="SAM" id="MobiDB-lite"/>
    </source>
</evidence>
<reference evidence="8 9" key="1">
    <citation type="submission" date="2016-02" db="EMBL/GenBank/DDBJ databases">
        <title>Genome analysis of coral dinoflagellate symbionts highlights evolutionary adaptations to a symbiotic lifestyle.</title>
        <authorList>
            <person name="Aranda M."/>
            <person name="Li Y."/>
            <person name="Liew Y.J."/>
            <person name="Baumgarten S."/>
            <person name="Simakov O."/>
            <person name="Wilson M."/>
            <person name="Piel J."/>
            <person name="Ashoor H."/>
            <person name="Bougouffa S."/>
            <person name="Bajic V.B."/>
            <person name="Ryu T."/>
            <person name="Ravasi T."/>
            <person name="Bayer T."/>
            <person name="Micklem G."/>
            <person name="Kim H."/>
            <person name="Bhak J."/>
            <person name="Lajeunesse T.C."/>
            <person name="Voolstra C.R."/>
        </authorList>
    </citation>
    <scope>NUCLEOTIDE SEQUENCE [LARGE SCALE GENOMIC DNA]</scope>
    <source>
        <strain evidence="8 9">CCMP2467</strain>
    </source>
</reference>
<evidence type="ECO:0000256" key="4">
    <source>
        <dbReference type="PROSITE-ProRule" id="PRU00175"/>
    </source>
</evidence>
<feature type="compositionally biased region" description="Polar residues" evidence="5">
    <location>
        <begin position="19"/>
        <end position="35"/>
    </location>
</feature>
<evidence type="ECO:0000313" key="8">
    <source>
        <dbReference type="EMBL" id="OLP84535.1"/>
    </source>
</evidence>
<dbReference type="OrthoDB" id="1630758at2759"/>
<feature type="transmembrane region" description="Helical" evidence="6">
    <location>
        <begin position="40"/>
        <end position="59"/>
    </location>
</feature>
<dbReference type="InterPro" id="IPR017907">
    <property type="entry name" value="Znf_RING_CS"/>
</dbReference>
<evidence type="ECO:0000256" key="3">
    <source>
        <dbReference type="ARBA" id="ARBA00022833"/>
    </source>
</evidence>